<dbReference type="EMBL" id="JAUIZM010000009">
    <property type="protein sequence ID" value="KAK1365587.1"/>
    <property type="molecule type" value="Genomic_DNA"/>
</dbReference>
<evidence type="ECO:0000313" key="7">
    <source>
        <dbReference type="Proteomes" id="UP001237642"/>
    </source>
</evidence>
<evidence type="ECO:0000313" key="6">
    <source>
        <dbReference type="EMBL" id="KAK1365587.1"/>
    </source>
</evidence>
<organism evidence="6 7">
    <name type="scientific">Heracleum sosnowskyi</name>
    <dbReference type="NCBI Taxonomy" id="360622"/>
    <lineage>
        <taxon>Eukaryota</taxon>
        <taxon>Viridiplantae</taxon>
        <taxon>Streptophyta</taxon>
        <taxon>Embryophyta</taxon>
        <taxon>Tracheophyta</taxon>
        <taxon>Spermatophyta</taxon>
        <taxon>Magnoliopsida</taxon>
        <taxon>eudicotyledons</taxon>
        <taxon>Gunneridae</taxon>
        <taxon>Pentapetalae</taxon>
        <taxon>asterids</taxon>
        <taxon>campanulids</taxon>
        <taxon>Apiales</taxon>
        <taxon>Apiaceae</taxon>
        <taxon>Apioideae</taxon>
        <taxon>apioid superclade</taxon>
        <taxon>Tordylieae</taxon>
        <taxon>Tordyliinae</taxon>
        <taxon>Heracleum</taxon>
    </lineage>
</organism>
<reference evidence="6" key="2">
    <citation type="submission" date="2023-05" db="EMBL/GenBank/DDBJ databases">
        <authorList>
            <person name="Schelkunov M.I."/>
        </authorList>
    </citation>
    <scope>NUCLEOTIDE SEQUENCE</scope>
    <source>
        <strain evidence="6">Hsosn_3</strain>
        <tissue evidence="6">Leaf</tissue>
    </source>
</reference>
<name>A0AAD8HDN2_9APIA</name>
<accession>A0AAD8HDN2</accession>
<gene>
    <name evidence="6" type="ORF">POM88_041148</name>
</gene>
<proteinExistence type="inferred from homology"/>
<dbReference type="GO" id="GO:0005737">
    <property type="term" value="C:cytoplasm"/>
    <property type="evidence" value="ECO:0007669"/>
    <property type="project" value="TreeGrafter"/>
</dbReference>
<comment type="caution">
    <text evidence="6">The sequence shown here is derived from an EMBL/GenBank/DDBJ whole genome shotgun (WGS) entry which is preliminary data.</text>
</comment>
<evidence type="ECO:0000256" key="5">
    <source>
        <dbReference type="SAM" id="Coils"/>
    </source>
</evidence>
<sequence length="260" mass="30321">MLSFLQADQTHGSLKEELRTILPQLEEMQKRKVERRNQFLDIVQQIQKIQSEIYASDKIHYTSPIVDETDLSLRKLEELQKELQALQREKSDRLKQVLELLSTLNSLCLVLGMDFQNTVNEVHPSLGDSDGTKSISNDTIDSLAVAIKRLLELKIQRMQRLQDLATTMLELWNLMDTPVEEQQMFQNVTCNIAASEQELKEPNMFSEDFIDYVEAEVFRLEALKASKMKELVFKKSSADKEEYDLILAERWQQGYDLIRY</sequence>
<evidence type="ECO:0000256" key="4">
    <source>
        <dbReference type="ARBA" id="ARBA00023212"/>
    </source>
</evidence>
<evidence type="ECO:0000256" key="1">
    <source>
        <dbReference type="ARBA" id="ARBA00004245"/>
    </source>
</evidence>
<protein>
    <submittedName>
        <fullName evidence="6">Microtubule-associated protein MAP65-3-like</fullName>
    </submittedName>
</protein>
<dbReference type="Pfam" id="PF03999">
    <property type="entry name" value="MAP65_ASE1"/>
    <property type="match status" value="1"/>
</dbReference>
<dbReference type="GO" id="GO:0008017">
    <property type="term" value="F:microtubule binding"/>
    <property type="evidence" value="ECO:0007669"/>
    <property type="project" value="InterPro"/>
</dbReference>
<dbReference type="GO" id="GO:0005874">
    <property type="term" value="C:microtubule"/>
    <property type="evidence" value="ECO:0007669"/>
    <property type="project" value="UniProtKB-KW"/>
</dbReference>
<dbReference type="InterPro" id="IPR007145">
    <property type="entry name" value="MAP65_Ase1_PRC1"/>
</dbReference>
<dbReference type="PANTHER" id="PTHR19321">
    <property type="entry name" value="PROTEIN REGULATOR OF CYTOKINESIS 1 PRC1-RELATED"/>
    <property type="match status" value="1"/>
</dbReference>
<dbReference type="Proteomes" id="UP001237642">
    <property type="component" value="Unassembled WGS sequence"/>
</dbReference>
<comment type="subcellular location">
    <subcellularLocation>
        <location evidence="1">Cytoplasm</location>
        <location evidence="1">Cytoskeleton</location>
    </subcellularLocation>
</comment>
<keyword evidence="3" id="KW-0493">Microtubule</keyword>
<dbReference type="GO" id="GO:0005819">
    <property type="term" value="C:spindle"/>
    <property type="evidence" value="ECO:0007669"/>
    <property type="project" value="TreeGrafter"/>
</dbReference>
<keyword evidence="5" id="KW-0175">Coiled coil</keyword>
<keyword evidence="7" id="KW-1185">Reference proteome</keyword>
<evidence type="ECO:0000256" key="2">
    <source>
        <dbReference type="ARBA" id="ARBA00006187"/>
    </source>
</evidence>
<keyword evidence="4" id="KW-0963">Cytoplasm</keyword>
<dbReference type="AlphaFoldDB" id="A0AAD8HDN2"/>
<evidence type="ECO:0000256" key="3">
    <source>
        <dbReference type="ARBA" id="ARBA00022701"/>
    </source>
</evidence>
<comment type="similarity">
    <text evidence="2">Belongs to the MAP65/ASE1 family.</text>
</comment>
<dbReference type="PANTHER" id="PTHR19321:SF7">
    <property type="entry name" value="65-KDA MICROTUBULE-ASSOCIATED PROTEIN 3"/>
    <property type="match status" value="1"/>
</dbReference>
<dbReference type="GO" id="GO:0000226">
    <property type="term" value="P:microtubule cytoskeleton organization"/>
    <property type="evidence" value="ECO:0007669"/>
    <property type="project" value="InterPro"/>
</dbReference>
<reference evidence="6" key="1">
    <citation type="submission" date="2023-02" db="EMBL/GenBank/DDBJ databases">
        <title>Genome of toxic invasive species Heracleum sosnowskyi carries increased number of genes despite the absence of recent whole-genome duplications.</title>
        <authorList>
            <person name="Schelkunov M."/>
            <person name="Shtratnikova V."/>
            <person name="Makarenko M."/>
            <person name="Klepikova A."/>
            <person name="Omelchenko D."/>
            <person name="Novikova G."/>
            <person name="Obukhova E."/>
            <person name="Bogdanov V."/>
            <person name="Penin A."/>
            <person name="Logacheva M."/>
        </authorList>
    </citation>
    <scope>NUCLEOTIDE SEQUENCE</scope>
    <source>
        <strain evidence="6">Hsosn_3</strain>
        <tissue evidence="6">Leaf</tissue>
    </source>
</reference>
<feature type="coiled-coil region" evidence="5">
    <location>
        <begin position="66"/>
        <end position="96"/>
    </location>
</feature>
<keyword evidence="4" id="KW-0206">Cytoskeleton</keyword>